<organism evidence="5">
    <name type="scientific">freshwater metagenome</name>
    <dbReference type="NCBI Taxonomy" id="449393"/>
    <lineage>
        <taxon>unclassified sequences</taxon>
        <taxon>metagenomes</taxon>
        <taxon>ecological metagenomes</taxon>
    </lineage>
</organism>
<dbReference type="EMBL" id="CAEZWT010000028">
    <property type="protein sequence ID" value="CAB4668498.1"/>
    <property type="molecule type" value="Genomic_DNA"/>
</dbReference>
<evidence type="ECO:0000313" key="4">
    <source>
        <dbReference type="EMBL" id="CAB4870675.1"/>
    </source>
</evidence>
<dbReference type="Pfam" id="PF01266">
    <property type="entry name" value="DAO"/>
    <property type="match status" value="1"/>
</dbReference>
<dbReference type="SUPFAM" id="SSF51905">
    <property type="entry name" value="FAD/NAD(P)-binding domain"/>
    <property type="match status" value="1"/>
</dbReference>
<dbReference type="PANTHER" id="PTHR13847:SF281">
    <property type="entry name" value="FAD DEPENDENT OXIDOREDUCTASE DOMAIN-CONTAINING PROTEIN"/>
    <property type="match status" value="1"/>
</dbReference>
<evidence type="ECO:0000313" key="2">
    <source>
        <dbReference type="EMBL" id="CAB4668498.1"/>
    </source>
</evidence>
<dbReference type="EMBL" id="CAFBMV010000006">
    <property type="protein sequence ID" value="CAB4924878.1"/>
    <property type="molecule type" value="Genomic_DNA"/>
</dbReference>
<feature type="domain" description="FAD dependent oxidoreductase" evidence="1">
    <location>
        <begin position="42"/>
        <end position="399"/>
    </location>
</feature>
<dbReference type="AlphaFoldDB" id="A0A6J7I267"/>
<evidence type="ECO:0000313" key="5">
    <source>
        <dbReference type="EMBL" id="CAB4924878.1"/>
    </source>
</evidence>
<accession>A0A6J7I267</accession>
<dbReference type="EMBL" id="CAFBLE010000008">
    <property type="protein sequence ID" value="CAB4870675.1"/>
    <property type="molecule type" value="Genomic_DNA"/>
</dbReference>
<proteinExistence type="predicted"/>
<dbReference type="EMBL" id="CAFBQL010000006">
    <property type="protein sequence ID" value="CAB5060539.1"/>
    <property type="molecule type" value="Genomic_DNA"/>
</dbReference>
<dbReference type="PANTHER" id="PTHR13847">
    <property type="entry name" value="SARCOSINE DEHYDROGENASE-RELATED"/>
    <property type="match status" value="1"/>
</dbReference>
<dbReference type="Gene3D" id="3.50.50.60">
    <property type="entry name" value="FAD/NAD(P)-binding domain"/>
    <property type="match status" value="1"/>
</dbReference>
<evidence type="ECO:0000259" key="1">
    <source>
        <dbReference type="Pfam" id="PF01266"/>
    </source>
</evidence>
<evidence type="ECO:0000313" key="6">
    <source>
        <dbReference type="EMBL" id="CAB5060539.1"/>
    </source>
</evidence>
<dbReference type="GO" id="GO:0005737">
    <property type="term" value="C:cytoplasm"/>
    <property type="evidence" value="ECO:0007669"/>
    <property type="project" value="TreeGrafter"/>
</dbReference>
<dbReference type="EMBL" id="CAEZZC010000007">
    <property type="protein sequence ID" value="CAB4748349.1"/>
    <property type="molecule type" value="Genomic_DNA"/>
</dbReference>
<evidence type="ECO:0000313" key="3">
    <source>
        <dbReference type="EMBL" id="CAB4748349.1"/>
    </source>
</evidence>
<dbReference type="Gene3D" id="3.30.9.10">
    <property type="entry name" value="D-Amino Acid Oxidase, subunit A, domain 2"/>
    <property type="match status" value="1"/>
</dbReference>
<reference evidence="5" key="1">
    <citation type="submission" date="2020-05" db="EMBL/GenBank/DDBJ databases">
        <authorList>
            <person name="Chiriac C."/>
            <person name="Salcher M."/>
            <person name="Ghai R."/>
            <person name="Kavagutti S V."/>
        </authorList>
    </citation>
    <scope>NUCLEOTIDE SEQUENCE</scope>
</reference>
<protein>
    <submittedName>
        <fullName evidence="5">Unannotated protein</fullName>
    </submittedName>
</protein>
<sequence length="470" mass="52908">MATIDPFVLRHLADLQPLMYWLDADPLEPESHSALIGDVATDLCIVGAGYTGLWTALLAKERNPDREVIIIEQRETGAGASGRNGGFCSASLTHGFVNGYSRFREEMEIIERLGRENLDAIEATIAKYNIDCDWERTGELRVAVAPWQLEGMKEEAALRNQYGDHVEFLTKEQVQARVNSPKYVGALFDHDGTALVDPARLVWGLEKACLSLGVKIYENSHVEWLEYIEDGVIVHSSYGTVTAKKVALATNVFKSLVRSARKYVIPVYDYQLVTEPLTPEQRESIGWANREGLSDAGNQFHYYRLTNDGCILWGGYEAIYNFRGKVRQEYEFSAETYATLADNFLKTFPQLEGISFTHGWGGAIDTCTRFAPFWGTDHKGHVAYVLGYTGLGVGTTRFGAATMLDLLDGEETERTVLKMVQKKPLPFPPEPFRYFFILITQWSINRADENNGRRNLWLKLLDRVGLGFDS</sequence>
<dbReference type="InterPro" id="IPR036188">
    <property type="entry name" value="FAD/NAD-bd_sf"/>
</dbReference>
<dbReference type="InterPro" id="IPR006076">
    <property type="entry name" value="FAD-dep_OxRdtase"/>
</dbReference>
<gene>
    <name evidence="2" type="ORF">UFOPK2289_00982</name>
    <name evidence="3" type="ORF">UFOPK2822_00649</name>
    <name evidence="4" type="ORF">UFOPK3346_01012</name>
    <name evidence="5" type="ORF">UFOPK3670_00898</name>
    <name evidence="6" type="ORF">UFOPK4308_01024</name>
</gene>
<name>A0A6J7I267_9ZZZZ</name>